<proteinExistence type="predicted"/>
<accession>A0A4Q9KKI3</accession>
<name>A0A4Q9KKI3_PROTD</name>
<gene>
    <name evidence="2" type="ORF">ET996_11945</name>
</gene>
<evidence type="ECO:0000256" key="1">
    <source>
        <dbReference type="SAM" id="Phobius"/>
    </source>
</evidence>
<reference evidence="2 3" key="1">
    <citation type="submission" date="2019-01" db="EMBL/GenBank/DDBJ databases">
        <title>Lactibacter flavus gen. nov., sp. nov., a novel bacterium of the family Propionibacteriaceae isolated from raw milk and dairy products.</title>
        <authorList>
            <person name="Huptas C."/>
            <person name="Wenning M."/>
            <person name="Breitenwieser F."/>
            <person name="Doll E."/>
            <person name="Von Neubeck M."/>
            <person name="Busse H.-J."/>
            <person name="Scherer S."/>
        </authorList>
    </citation>
    <scope>NUCLEOTIDE SEQUENCE [LARGE SCALE GENOMIC DNA]</scope>
    <source>
        <strain evidence="2 3">DSM 22130</strain>
    </source>
</reference>
<sequence>MDADAPSVADEPATPRHATADRRWWDRNKLWLLLLAPLLALALAASGFRFARLYLPWNYTRPQVTAGTTLTFNQDWAYQAKLKGHRQATLTVVSVRTAESEDGRKAAPGAILYRIELEFSAAPDVLMEGCKVFLLGPDGTMYGRGSGTVDLPGAMPGFSLSCVPRDAPGPSIDAVHDVIKTSERERPATWRVVESIALPEGVKPTQVRVQWDPPDYALLGVGT</sequence>
<dbReference type="EMBL" id="SDMR01000017">
    <property type="protein sequence ID" value="TBT93156.1"/>
    <property type="molecule type" value="Genomic_DNA"/>
</dbReference>
<organism evidence="2 3">
    <name type="scientific">Propioniciclava tarda</name>
    <dbReference type="NCBI Taxonomy" id="433330"/>
    <lineage>
        <taxon>Bacteria</taxon>
        <taxon>Bacillati</taxon>
        <taxon>Actinomycetota</taxon>
        <taxon>Actinomycetes</taxon>
        <taxon>Propionibacteriales</taxon>
        <taxon>Propionibacteriaceae</taxon>
        <taxon>Propioniciclava</taxon>
    </lineage>
</organism>
<keyword evidence="1" id="KW-0812">Transmembrane</keyword>
<keyword evidence="3" id="KW-1185">Reference proteome</keyword>
<evidence type="ECO:0000313" key="2">
    <source>
        <dbReference type="EMBL" id="TBT93156.1"/>
    </source>
</evidence>
<comment type="caution">
    <text evidence="2">The sequence shown here is derived from an EMBL/GenBank/DDBJ whole genome shotgun (WGS) entry which is preliminary data.</text>
</comment>
<keyword evidence="1" id="KW-1133">Transmembrane helix</keyword>
<dbReference type="OrthoDB" id="3728792at2"/>
<keyword evidence="1" id="KW-0472">Membrane</keyword>
<evidence type="ECO:0000313" key="3">
    <source>
        <dbReference type="Proteomes" id="UP000291933"/>
    </source>
</evidence>
<dbReference type="AlphaFoldDB" id="A0A4Q9KKI3"/>
<protein>
    <recommendedName>
        <fullName evidence="4">DUF4352 domain-containing protein</fullName>
    </recommendedName>
</protein>
<dbReference type="RefSeq" id="WP_131172793.1">
    <property type="nucleotide sequence ID" value="NZ_FXTL01000017.1"/>
</dbReference>
<feature type="transmembrane region" description="Helical" evidence="1">
    <location>
        <begin position="30"/>
        <end position="51"/>
    </location>
</feature>
<dbReference type="Proteomes" id="UP000291933">
    <property type="component" value="Unassembled WGS sequence"/>
</dbReference>
<evidence type="ECO:0008006" key="4">
    <source>
        <dbReference type="Google" id="ProtNLM"/>
    </source>
</evidence>